<feature type="region of interest" description="Disordered" evidence="5">
    <location>
        <begin position="1"/>
        <end position="32"/>
    </location>
</feature>
<organism evidence="6 7">
    <name type="scientific">Actinomarinicola tropica</name>
    <dbReference type="NCBI Taxonomy" id="2789776"/>
    <lineage>
        <taxon>Bacteria</taxon>
        <taxon>Bacillati</taxon>
        <taxon>Actinomycetota</taxon>
        <taxon>Acidimicrobiia</taxon>
        <taxon>Acidimicrobiales</taxon>
        <taxon>Iamiaceae</taxon>
        <taxon>Actinomarinicola</taxon>
    </lineage>
</organism>
<keyword evidence="7" id="KW-1185">Reference proteome</keyword>
<comment type="subcellular location">
    <subcellularLocation>
        <location evidence="3">Cytoplasm</location>
    </subcellularLocation>
</comment>
<feature type="binding site" evidence="3">
    <location>
        <position position="234"/>
    </location>
    <ligand>
        <name>substrate</name>
    </ligand>
</feature>
<dbReference type="NCBIfam" id="TIGR00652">
    <property type="entry name" value="DapF"/>
    <property type="match status" value="1"/>
</dbReference>
<dbReference type="Pfam" id="PF01678">
    <property type="entry name" value="DAP_epimerase"/>
    <property type="match status" value="2"/>
</dbReference>
<dbReference type="GO" id="GO:0009089">
    <property type="term" value="P:lysine biosynthetic process via diaminopimelate"/>
    <property type="evidence" value="ECO:0007669"/>
    <property type="project" value="UniProtKB-UniRule"/>
</dbReference>
<dbReference type="InterPro" id="IPR001653">
    <property type="entry name" value="DAP_epimerase_DapF"/>
</dbReference>
<feature type="binding site" evidence="3">
    <location>
        <begin position="124"/>
        <end position="125"/>
    </location>
    <ligand>
        <name>substrate</name>
    </ligand>
</feature>
<dbReference type="AlphaFoldDB" id="A0A5Q2RGR4"/>
<keyword evidence="3" id="KW-0028">Amino-acid biosynthesis</keyword>
<keyword evidence="3" id="KW-0457">Lysine biosynthesis</keyword>
<dbReference type="EC" id="5.1.1.7" evidence="3 4"/>
<dbReference type="PANTHER" id="PTHR31689">
    <property type="entry name" value="DIAMINOPIMELATE EPIMERASE, CHLOROPLASTIC"/>
    <property type="match status" value="1"/>
</dbReference>
<feature type="binding site" evidence="3">
    <location>
        <begin position="263"/>
        <end position="264"/>
    </location>
    <ligand>
        <name>substrate</name>
    </ligand>
</feature>
<feature type="site" description="Could be important to modulate the pK values of the two catalytic cysteine residues" evidence="3">
    <location>
        <position position="253"/>
    </location>
</feature>
<evidence type="ECO:0000256" key="2">
    <source>
        <dbReference type="ARBA" id="ARBA00023235"/>
    </source>
</evidence>
<feature type="compositionally biased region" description="Polar residues" evidence="5">
    <location>
        <begin position="22"/>
        <end position="32"/>
    </location>
</feature>
<keyword evidence="2 3" id="KW-0413">Isomerase</keyword>
<feature type="binding site" evidence="3">
    <location>
        <position position="58"/>
    </location>
    <ligand>
        <name>substrate</name>
    </ligand>
</feature>
<feature type="site" description="Could be important to modulate the pK values of the two catalytic cysteine residues" evidence="3">
    <location>
        <position position="201"/>
    </location>
</feature>
<keyword evidence="3" id="KW-0963">Cytoplasm</keyword>
<accession>A0A5Q2RGR4</accession>
<dbReference type="KEGG" id="atq:GH723_07255"/>
<proteinExistence type="inferred from homology"/>
<dbReference type="PANTHER" id="PTHR31689:SF0">
    <property type="entry name" value="DIAMINOPIMELATE EPIMERASE"/>
    <property type="match status" value="1"/>
</dbReference>
<feature type="binding site" evidence="3">
    <location>
        <position position="114"/>
    </location>
    <ligand>
        <name>substrate</name>
    </ligand>
</feature>
<comment type="pathway">
    <text evidence="3">Amino-acid biosynthesis; L-lysine biosynthesis via DAP pathway; DL-2,6-diaminopimelate from LL-2,6-diaminopimelate: step 1/1.</text>
</comment>
<dbReference type="GO" id="GO:0005829">
    <property type="term" value="C:cytosol"/>
    <property type="evidence" value="ECO:0007669"/>
    <property type="project" value="TreeGrafter"/>
</dbReference>
<feature type="binding site" evidence="3">
    <location>
        <position position="199"/>
    </location>
    <ligand>
        <name>substrate</name>
    </ligand>
</feature>
<comment type="caution">
    <text evidence="3">Lacks conserved residue(s) required for the propagation of feature annotation.</text>
</comment>
<evidence type="ECO:0000313" key="6">
    <source>
        <dbReference type="EMBL" id="QGG94923.1"/>
    </source>
</evidence>
<evidence type="ECO:0000256" key="1">
    <source>
        <dbReference type="ARBA" id="ARBA00010219"/>
    </source>
</evidence>
<dbReference type="Proteomes" id="UP000334019">
    <property type="component" value="Chromosome"/>
</dbReference>
<comment type="catalytic activity">
    <reaction evidence="3">
        <text>(2S,6S)-2,6-diaminopimelate = meso-2,6-diaminopimelate</text>
        <dbReference type="Rhea" id="RHEA:15393"/>
        <dbReference type="ChEBI" id="CHEBI:57609"/>
        <dbReference type="ChEBI" id="CHEBI:57791"/>
        <dbReference type="EC" id="5.1.1.7"/>
    </reaction>
</comment>
<evidence type="ECO:0000313" key="7">
    <source>
        <dbReference type="Proteomes" id="UP000334019"/>
    </source>
</evidence>
<comment type="similarity">
    <text evidence="1 3">Belongs to the diaminopimelate epimerase family.</text>
</comment>
<sequence length="323" mass="33319">MILGSPGSSHRRPTTMRGPCWTSCSPSGTSPAETVVVRRSTGETGGHMRISKLHGLRNDFLVLLDEHQDGPLDVGPELARRLCDRRSGLGADGLIHGTRPDAGSDADVVMHLFNADGSRAEVSGNGIRCLAQAVARSRGAEGRVVVVADSGRRETVVRPGTSPSDVVVEVDLGPVGPGPGLAAPLPLAVKESGTADLGNPHVVAWLDLSPGDLRQVDLAQIGPAVESSYPEGINLELIVPGPDPDVLVLRVWERGVGITEACGSGACAAAALAHGWGLVGPKVRVEMPGGAVDVELVEGRAVLHGPSVLVAEIELREGAVLDG</sequence>
<feature type="active site" description="Proton acceptor" evidence="3">
    <location>
        <position position="262"/>
    </location>
</feature>
<dbReference type="Gene3D" id="3.10.310.10">
    <property type="entry name" value="Diaminopimelate Epimerase, Chain A, domain 1"/>
    <property type="match status" value="2"/>
</dbReference>
<evidence type="ECO:0000256" key="3">
    <source>
        <dbReference type="HAMAP-Rule" id="MF_00197"/>
    </source>
</evidence>
<protein>
    <recommendedName>
        <fullName evidence="3 4">Diaminopimelate epimerase</fullName>
        <shortName evidence="3">DAP epimerase</shortName>
        <ecNumber evidence="3 4">5.1.1.7</ecNumber>
    </recommendedName>
    <alternativeName>
        <fullName evidence="3">PLP-independent amino acid racemase</fullName>
    </alternativeName>
</protein>
<gene>
    <name evidence="3 6" type="primary">dapF</name>
    <name evidence="6" type="ORF">GH723_07255</name>
</gene>
<evidence type="ECO:0000256" key="4">
    <source>
        <dbReference type="NCBIfam" id="TIGR00652"/>
    </source>
</evidence>
<feature type="binding site" evidence="3">
    <location>
        <begin position="253"/>
        <end position="254"/>
    </location>
    <ligand>
        <name>substrate</name>
    </ligand>
</feature>
<dbReference type="GO" id="GO:0008837">
    <property type="term" value="F:diaminopimelate epimerase activity"/>
    <property type="evidence" value="ECO:0007669"/>
    <property type="project" value="UniProtKB-UniRule"/>
</dbReference>
<evidence type="ECO:0000256" key="5">
    <source>
        <dbReference type="SAM" id="MobiDB-lite"/>
    </source>
</evidence>
<dbReference type="EMBL" id="CP045851">
    <property type="protein sequence ID" value="QGG94923.1"/>
    <property type="molecule type" value="Genomic_DNA"/>
</dbReference>
<reference evidence="6 7" key="1">
    <citation type="submission" date="2019-11" db="EMBL/GenBank/DDBJ databases">
        <authorList>
            <person name="He Y."/>
        </authorList>
    </citation>
    <scope>NUCLEOTIDE SEQUENCE [LARGE SCALE GENOMIC DNA]</scope>
    <source>
        <strain evidence="6 7">SCSIO 58843</strain>
    </source>
</reference>
<dbReference type="SUPFAM" id="SSF54506">
    <property type="entry name" value="Diaminopimelate epimerase-like"/>
    <property type="match status" value="2"/>
</dbReference>
<comment type="function">
    <text evidence="3">Catalyzes the stereoinversion of LL-2,6-diaminopimelate (L,L-DAP) to meso-diaminopimelate (meso-DAP), a precursor of L-lysine and an essential component of the bacterial peptidoglycan.</text>
</comment>
<comment type="subunit">
    <text evidence="3">Homodimer.</text>
</comment>
<dbReference type="UniPathway" id="UPA00034">
    <property type="reaction ID" value="UER00025"/>
</dbReference>
<dbReference type="HAMAP" id="MF_00197">
    <property type="entry name" value="DAP_epimerase"/>
    <property type="match status" value="1"/>
</dbReference>
<name>A0A5Q2RGR4_9ACTN</name>